<evidence type="ECO:0000313" key="3">
    <source>
        <dbReference type="EMBL" id="KAK6752147.1"/>
    </source>
</evidence>
<dbReference type="InterPro" id="IPR052823">
    <property type="entry name" value="SXP/RAL-2_related"/>
</dbReference>
<dbReference type="EMBL" id="JAVFWL010000004">
    <property type="protein sequence ID" value="KAK6752147.1"/>
    <property type="molecule type" value="Genomic_DNA"/>
</dbReference>
<keyword evidence="4" id="KW-1185">Reference proteome</keyword>
<proteinExistence type="predicted"/>
<sequence>MSSKAALLIVCTVIFEAQTQCCNPNPNPEYSTLLYGAPRDARRALRRTLRNSNSMPRKQLKERVEQWAVHYNKTEQLTAVLNKSAAASQTIQKNIHMIFEQLPEFMAKLTAISANMELSVEGMSNSIEELNKSVNQTLADAACCIVSTVRMNVDSYSHDMNEYFYDDFAQTSYGGYPYSLYHTSERWRKDFERSSFRLNFCVAAFAAFSILQKAEACCWCSSQAQHVFVQTTSHSAQQALQTILTNSYSKPRDQVTASMAEWATQNNMTGEFEDFQRRSQQIAAETENSISEILNQLPAFISNIYDIRNNQSLSQEEADRMTRTLYDSASRNLANAACCILSQMDRNVGSFTFTYSVGPATQPVTKWVSGWMFRGKRSLPYKATETAMKQPYSNKAHPVGV</sequence>
<comment type="caution">
    <text evidence="3">The sequence shown here is derived from an EMBL/GenBank/DDBJ whole genome shotgun (WGS) entry which is preliminary data.</text>
</comment>
<accession>A0ABR1DNY8</accession>
<dbReference type="PANTHER" id="PTHR21593:SF36">
    <property type="entry name" value="DUF148 DOMAIN-CONTAINING PROTEIN-RELATED"/>
    <property type="match status" value="1"/>
</dbReference>
<feature type="chain" id="PRO_5045869580" description="SXP/RAL-2 family protein Ani s 5-like cation-binding domain-containing protein" evidence="1">
    <location>
        <begin position="22"/>
        <end position="401"/>
    </location>
</feature>
<protein>
    <recommendedName>
        <fullName evidence="2">SXP/RAL-2 family protein Ani s 5-like cation-binding domain-containing protein</fullName>
    </recommendedName>
</protein>
<evidence type="ECO:0000259" key="2">
    <source>
        <dbReference type="Pfam" id="PF02520"/>
    </source>
</evidence>
<dbReference type="PANTHER" id="PTHR21593">
    <property type="entry name" value="PRION-LIKE- Q/N-RICH -DOMAIN-BEARING PROTEIN PROTEIN"/>
    <property type="match status" value="1"/>
</dbReference>
<dbReference type="Pfam" id="PF02520">
    <property type="entry name" value="ANIS5_cation-bd"/>
    <property type="match status" value="2"/>
</dbReference>
<dbReference type="InterPro" id="IPR003677">
    <property type="entry name" value="ANIS5_cation-bd"/>
</dbReference>
<feature type="signal peptide" evidence="1">
    <location>
        <begin position="1"/>
        <end position="21"/>
    </location>
</feature>
<dbReference type="Proteomes" id="UP001303046">
    <property type="component" value="Unassembled WGS sequence"/>
</dbReference>
<feature type="domain" description="SXP/RAL-2 family protein Ani s 5-like cation-binding" evidence="2">
    <location>
        <begin position="236"/>
        <end position="332"/>
    </location>
</feature>
<feature type="domain" description="SXP/RAL-2 family protein Ani s 5-like cation-binding" evidence="2">
    <location>
        <begin position="44"/>
        <end position="137"/>
    </location>
</feature>
<name>A0ABR1DNY8_NECAM</name>
<reference evidence="3 4" key="1">
    <citation type="submission" date="2023-08" db="EMBL/GenBank/DDBJ databases">
        <title>A Necator americanus chromosomal reference genome.</title>
        <authorList>
            <person name="Ilik V."/>
            <person name="Petrzelkova K.J."/>
            <person name="Pardy F."/>
            <person name="Fuh T."/>
            <person name="Niatou-Singa F.S."/>
            <person name="Gouil Q."/>
            <person name="Baker L."/>
            <person name="Ritchie M.E."/>
            <person name="Jex A.R."/>
            <person name="Gazzola D."/>
            <person name="Li H."/>
            <person name="Toshio Fujiwara R."/>
            <person name="Zhan B."/>
            <person name="Aroian R.V."/>
            <person name="Pafco B."/>
            <person name="Schwarz E.M."/>
        </authorList>
    </citation>
    <scope>NUCLEOTIDE SEQUENCE [LARGE SCALE GENOMIC DNA]</scope>
    <source>
        <strain evidence="3 4">Aroian</strain>
        <tissue evidence="3">Whole animal</tissue>
    </source>
</reference>
<organism evidence="3 4">
    <name type="scientific">Necator americanus</name>
    <name type="common">Human hookworm</name>
    <dbReference type="NCBI Taxonomy" id="51031"/>
    <lineage>
        <taxon>Eukaryota</taxon>
        <taxon>Metazoa</taxon>
        <taxon>Ecdysozoa</taxon>
        <taxon>Nematoda</taxon>
        <taxon>Chromadorea</taxon>
        <taxon>Rhabditida</taxon>
        <taxon>Rhabditina</taxon>
        <taxon>Rhabditomorpha</taxon>
        <taxon>Strongyloidea</taxon>
        <taxon>Ancylostomatidae</taxon>
        <taxon>Bunostominae</taxon>
        <taxon>Necator</taxon>
    </lineage>
</organism>
<gene>
    <name evidence="3" type="primary">Necator_chrIV.g16815</name>
    <name evidence="3" type="ORF">RB195_003517</name>
</gene>
<keyword evidence="1" id="KW-0732">Signal</keyword>
<evidence type="ECO:0000313" key="4">
    <source>
        <dbReference type="Proteomes" id="UP001303046"/>
    </source>
</evidence>
<evidence type="ECO:0000256" key="1">
    <source>
        <dbReference type="SAM" id="SignalP"/>
    </source>
</evidence>